<proteinExistence type="predicted"/>
<dbReference type="OrthoDB" id="422368at2759"/>
<evidence type="ECO:0000313" key="1">
    <source>
        <dbReference type="EMBL" id="CAB4023141.1"/>
    </source>
</evidence>
<dbReference type="Gene3D" id="3.40.50.11350">
    <property type="match status" value="1"/>
</dbReference>
<comment type="caution">
    <text evidence="1">The sequence shown here is derived from an EMBL/GenBank/DDBJ whole genome shotgun (WGS) entry which is preliminary data.</text>
</comment>
<organism evidence="1 2">
    <name type="scientific">Paramuricea clavata</name>
    <name type="common">Red gorgonian</name>
    <name type="synonym">Violescent sea-whip</name>
    <dbReference type="NCBI Taxonomy" id="317549"/>
    <lineage>
        <taxon>Eukaryota</taxon>
        <taxon>Metazoa</taxon>
        <taxon>Cnidaria</taxon>
        <taxon>Anthozoa</taxon>
        <taxon>Octocorallia</taxon>
        <taxon>Malacalcyonacea</taxon>
        <taxon>Plexauridae</taxon>
        <taxon>Paramuricea</taxon>
    </lineage>
</organism>
<dbReference type="AlphaFoldDB" id="A0A7D9J6T4"/>
<dbReference type="EMBL" id="CACRXK020012337">
    <property type="protein sequence ID" value="CAB4023141.1"/>
    <property type="molecule type" value="Genomic_DNA"/>
</dbReference>
<gene>
    <name evidence="1" type="ORF">PACLA_8A084800</name>
</gene>
<reference evidence="1" key="1">
    <citation type="submission" date="2020-04" db="EMBL/GenBank/DDBJ databases">
        <authorList>
            <person name="Alioto T."/>
            <person name="Alioto T."/>
            <person name="Gomez Garrido J."/>
        </authorList>
    </citation>
    <scope>NUCLEOTIDE SEQUENCE</scope>
    <source>
        <strain evidence="1">A484AB</strain>
    </source>
</reference>
<accession>A0A7D9J6T4</accession>
<evidence type="ECO:0000313" key="2">
    <source>
        <dbReference type="Proteomes" id="UP001152795"/>
    </source>
</evidence>
<sequence>ARRSLVFAKHLRKIEDKFRQEILNSDDEKDSTVTKKDWRKTRRRKAVLWEDHTLLFISDVRTSSMQGKTSFQH</sequence>
<keyword evidence="2" id="KW-1185">Reference proteome</keyword>
<feature type="non-terminal residue" evidence="1">
    <location>
        <position position="1"/>
    </location>
</feature>
<dbReference type="Proteomes" id="UP001152795">
    <property type="component" value="Unassembled WGS sequence"/>
</dbReference>
<protein>
    <submittedName>
        <fullName evidence="1">GDP-fucose O-fucosyltransferase 2-like isoform X2</fullName>
    </submittedName>
</protein>
<name>A0A7D9J6T4_PARCT</name>